<sequence length="151" mass="16461">MYAYSKTDDHWAQLTSNRQVVLRIARSIKLAKIKVSEGVAGREEAASCPTHYTLVQWVLIHLLTTGFCRSSLPRIRTGEGGHLVGGTAVGLAPTALVNVETCRIELSCSESRIMWAKPAFDAKQVNTPLVGGRGNLPSIAVGRRFEDIDVE</sequence>
<dbReference type="Proteomes" id="UP001219355">
    <property type="component" value="Chromosome 1"/>
</dbReference>
<evidence type="ECO:0000313" key="1">
    <source>
        <dbReference type="EMBL" id="WEW56268.1"/>
    </source>
</evidence>
<dbReference type="AlphaFoldDB" id="A0AAF0DDC8"/>
<name>A0AAF0DDC8_9EURO</name>
<organism evidence="1 2">
    <name type="scientific">Emydomyces testavorans</name>
    <dbReference type="NCBI Taxonomy" id="2070801"/>
    <lineage>
        <taxon>Eukaryota</taxon>
        <taxon>Fungi</taxon>
        <taxon>Dikarya</taxon>
        <taxon>Ascomycota</taxon>
        <taxon>Pezizomycotina</taxon>
        <taxon>Eurotiomycetes</taxon>
        <taxon>Eurotiomycetidae</taxon>
        <taxon>Onygenales</taxon>
        <taxon>Nannizziopsiaceae</taxon>
        <taxon>Emydomyces</taxon>
    </lineage>
</organism>
<dbReference type="EMBL" id="CP120627">
    <property type="protein sequence ID" value="WEW56268.1"/>
    <property type="molecule type" value="Genomic_DNA"/>
</dbReference>
<accession>A0AAF0DDC8</accession>
<keyword evidence="2" id="KW-1185">Reference proteome</keyword>
<gene>
    <name evidence="1" type="ORF">PRK78_001710</name>
</gene>
<protein>
    <submittedName>
        <fullName evidence="1">Uncharacterized protein</fullName>
    </submittedName>
</protein>
<reference evidence="1" key="1">
    <citation type="submission" date="2023-03" db="EMBL/GenBank/DDBJ databases">
        <title>Emydomyces testavorans Genome Sequence.</title>
        <authorList>
            <person name="Hoyer L."/>
        </authorList>
    </citation>
    <scope>NUCLEOTIDE SEQUENCE</scope>
    <source>
        <strain evidence="1">16-2883</strain>
    </source>
</reference>
<evidence type="ECO:0000313" key="2">
    <source>
        <dbReference type="Proteomes" id="UP001219355"/>
    </source>
</evidence>
<proteinExistence type="predicted"/>